<evidence type="ECO:0000313" key="13">
    <source>
        <dbReference type="Proteomes" id="UP000037643"/>
    </source>
</evidence>
<evidence type="ECO:0000259" key="11">
    <source>
        <dbReference type="PROSITE" id="PS50142"/>
    </source>
</evidence>
<comment type="subunit">
    <text evidence="8">Homodimer.</text>
</comment>
<comment type="cofactor">
    <cofactor evidence="8">
        <name>Mg(2+)</name>
        <dbReference type="ChEBI" id="CHEBI:18420"/>
    </cofactor>
</comment>
<dbReference type="PANTHER" id="PTHR11207:SF0">
    <property type="entry name" value="RIBONUCLEASE 3"/>
    <property type="match status" value="1"/>
</dbReference>
<dbReference type="SMART" id="SM00358">
    <property type="entry name" value="DSRM"/>
    <property type="match status" value="1"/>
</dbReference>
<keyword evidence="6 8" id="KW-0378">Hydrolase</keyword>
<keyword evidence="13" id="KW-1185">Reference proteome</keyword>
<evidence type="ECO:0000313" key="12">
    <source>
        <dbReference type="EMBL" id="AKM07093.1"/>
    </source>
</evidence>
<evidence type="ECO:0000259" key="10">
    <source>
        <dbReference type="PROSITE" id="PS50137"/>
    </source>
</evidence>
<evidence type="ECO:0000256" key="3">
    <source>
        <dbReference type="ARBA" id="ARBA00022664"/>
    </source>
</evidence>
<feature type="binding site" evidence="8">
    <location>
        <position position="119"/>
    </location>
    <ligand>
        <name>Mg(2+)</name>
        <dbReference type="ChEBI" id="CHEBI:18420"/>
    </ligand>
</feature>
<name>A0A0G3X9S4_9SPHN</name>
<comment type="catalytic activity">
    <reaction evidence="1 8">
        <text>Endonucleolytic cleavage to 5'-phosphomonoester.</text>
        <dbReference type="EC" id="3.1.26.3"/>
    </reaction>
</comment>
<proteinExistence type="inferred from homology"/>
<comment type="similarity">
    <text evidence="2">Belongs to the ribonuclease III family.</text>
</comment>
<dbReference type="STRING" id="543877.AM2010_1017"/>
<dbReference type="GO" id="GO:0005737">
    <property type="term" value="C:cytoplasm"/>
    <property type="evidence" value="ECO:0007669"/>
    <property type="project" value="UniProtKB-SubCell"/>
</dbReference>
<keyword evidence="4 8" id="KW-0540">Nuclease</keyword>
<dbReference type="PROSITE" id="PS00517">
    <property type="entry name" value="RNASE_3_1"/>
    <property type="match status" value="1"/>
</dbReference>
<evidence type="ECO:0000256" key="2">
    <source>
        <dbReference type="ARBA" id="ARBA00010183"/>
    </source>
</evidence>
<dbReference type="EC" id="3.1.26.3" evidence="8"/>
<feature type="binding site" evidence="8">
    <location>
        <position position="116"/>
    </location>
    <ligand>
        <name>Mg(2+)</name>
        <dbReference type="ChEBI" id="CHEBI:18420"/>
    </ligand>
</feature>
<dbReference type="InterPro" id="IPR014720">
    <property type="entry name" value="dsRBD_dom"/>
</dbReference>
<dbReference type="Proteomes" id="UP000037643">
    <property type="component" value="Chromosome"/>
</dbReference>
<evidence type="ECO:0000256" key="1">
    <source>
        <dbReference type="ARBA" id="ARBA00000109"/>
    </source>
</evidence>
<comment type="function">
    <text evidence="8">Digests double-stranded RNA. Involved in the processing of primary rRNA transcript to yield the immediate precursors to the large and small rRNAs (23S and 16S). Processes some mRNAs, and tRNAs when they are encoded in the rRNA operon. Processes pre-crRNA and tracrRNA of type II CRISPR loci if present in the organism.</text>
</comment>
<dbReference type="GO" id="GO:0019843">
    <property type="term" value="F:rRNA binding"/>
    <property type="evidence" value="ECO:0007669"/>
    <property type="project" value="UniProtKB-KW"/>
</dbReference>
<dbReference type="CDD" id="cd10845">
    <property type="entry name" value="DSRM_RNAse_III_family"/>
    <property type="match status" value="1"/>
</dbReference>
<dbReference type="PROSITE" id="PS50137">
    <property type="entry name" value="DS_RBD"/>
    <property type="match status" value="1"/>
</dbReference>
<feature type="domain" description="DRBM" evidence="10">
    <location>
        <begin position="155"/>
        <end position="223"/>
    </location>
</feature>
<evidence type="ECO:0000256" key="8">
    <source>
        <dbReference type="HAMAP-Rule" id="MF_00104"/>
    </source>
</evidence>
<dbReference type="CDD" id="cd00593">
    <property type="entry name" value="RIBOc"/>
    <property type="match status" value="1"/>
</dbReference>
<dbReference type="PATRIC" id="fig|543877.4.peg.1032"/>
<dbReference type="InterPro" id="IPR000999">
    <property type="entry name" value="RNase_III_dom"/>
</dbReference>
<keyword evidence="8" id="KW-0699">rRNA-binding</keyword>
<feature type="active site" evidence="8">
    <location>
        <position position="119"/>
    </location>
</feature>
<evidence type="ECO:0000256" key="5">
    <source>
        <dbReference type="ARBA" id="ARBA00022759"/>
    </source>
</evidence>
<organism evidence="12 13">
    <name type="scientific">Pelagerythrobacter marensis</name>
    <dbReference type="NCBI Taxonomy" id="543877"/>
    <lineage>
        <taxon>Bacteria</taxon>
        <taxon>Pseudomonadati</taxon>
        <taxon>Pseudomonadota</taxon>
        <taxon>Alphaproteobacteria</taxon>
        <taxon>Sphingomonadales</taxon>
        <taxon>Erythrobacteraceae</taxon>
        <taxon>Pelagerythrobacter</taxon>
    </lineage>
</organism>
<dbReference type="GO" id="GO:0046872">
    <property type="term" value="F:metal ion binding"/>
    <property type="evidence" value="ECO:0007669"/>
    <property type="project" value="UniProtKB-KW"/>
</dbReference>
<comment type="subcellular location">
    <subcellularLocation>
        <location evidence="8">Cytoplasm</location>
    </subcellularLocation>
</comment>
<dbReference type="KEGG" id="amx:AM2010_1017"/>
<feature type="active site" evidence="8">
    <location>
        <position position="48"/>
    </location>
</feature>
<keyword evidence="8" id="KW-0479">Metal-binding</keyword>
<dbReference type="InterPro" id="IPR036389">
    <property type="entry name" value="RNase_III_sf"/>
</dbReference>
<dbReference type="EMBL" id="CP011805">
    <property type="protein sequence ID" value="AKM07093.1"/>
    <property type="molecule type" value="Genomic_DNA"/>
</dbReference>
<keyword evidence="8" id="KW-0819">tRNA processing</keyword>
<feature type="region of interest" description="Disordered" evidence="9">
    <location>
        <begin position="148"/>
        <end position="167"/>
    </location>
</feature>
<dbReference type="RefSeq" id="WP_047806165.1">
    <property type="nucleotide sequence ID" value="NZ_CP011805.1"/>
</dbReference>
<keyword evidence="3 8" id="KW-0507">mRNA processing</keyword>
<dbReference type="SUPFAM" id="SSF69065">
    <property type="entry name" value="RNase III domain-like"/>
    <property type="match status" value="1"/>
</dbReference>
<evidence type="ECO:0000256" key="6">
    <source>
        <dbReference type="ARBA" id="ARBA00022801"/>
    </source>
</evidence>
<dbReference type="GO" id="GO:0003725">
    <property type="term" value="F:double-stranded RNA binding"/>
    <property type="evidence" value="ECO:0007669"/>
    <property type="project" value="TreeGrafter"/>
</dbReference>
<sequence length="223" mass="24440">MSRLDRKTRGWLEATGFTVTDEGLWQEALTHGSTGESQHYQRLEFLGDRVLGLAIAGWLYERTGDDEGKLAQRLNALVSKRACAAVARDLDVSAHIRLGKQARDDGAADSENVLGDVMEALLGASYLAGGFDATRDIVRRLWRNQVEGHAGRSKHPKSALQEWAAGNQRRPPEYELLDRSGPDHAARFTVRVVVHNVGEAQATAGSKQEAETAAAQKFMETFG</sequence>
<keyword evidence="7 8" id="KW-0694">RNA-binding</keyword>
<dbReference type="Gene3D" id="3.30.160.20">
    <property type="match status" value="1"/>
</dbReference>
<dbReference type="SUPFAM" id="SSF54768">
    <property type="entry name" value="dsRNA-binding domain-like"/>
    <property type="match status" value="1"/>
</dbReference>
<dbReference type="HAMAP" id="MF_00104">
    <property type="entry name" value="RNase_III"/>
    <property type="match status" value="1"/>
</dbReference>
<feature type="binding site" evidence="8">
    <location>
        <position position="44"/>
    </location>
    <ligand>
        <name>Mg(2+)</name>
        <dbReference type="ChEBI" id="CHEBI:18420"/>
    </ligand>
</feature>
<dbReference type="GO" id="GO:0010468">
    <property type="term" value="P:regulation of gene expression"/>
    <property type="evidence" value="ECO:0007669"/>
    <property type="project" value="TreeGrafter"/>
</dbReference>
<feature type="domain" description="RNase III" evidence="11">
    <location>
        <begin position="8"/>
        <end position="130"/>
    </location>
</feature>
<keyword evidence="5 8" id="KW-0255">Endonuclease</keyword>
<dbReference type="NCBIfam" id="TIGR02191">
    <property type="entry name" value="RNaseIII"/>
    <property type="match status" value="1"/>
</dbReference>
<keyword evidence="8" id="KW-0698">rRNA processing</keyword>
<dbReference type="GO" id="GO:0006397">
    <property type="term" value="P:mRNA processing"/>
    <property type="evidence" value="ECO:0007669"/>
    <property type="project" value="UniProtKB-UniRule"/>
</dbReference>
<dbReference type="PROSITE" id="PS50142">
    <property type="entry name" value="RNASE_3_2"/>
    <property type="match status" value="1"/>
</dbReference>
<dbReference type="Pfam" id="PF14622">
    <property type="entry name" value="Ribonucleas_3_3"/>
    <property type="match status" value="1"/>
</dbReference>
<evidence type="ECO:0000256" key="9">
    <source>
        <dbReference type="SAM" id="MobiDB-lite"/>
    </source>
</evidence>
<dbReference type="GO" id="GO:0008033">
    <property type="term" value="P:tRNA processing"/>
    <property type="evidence" value="ECO:0007669"/>
    <property type="project" value="UniProtKB-KW"/>
</dbReference>
<dbReference type="PANTHER" id="PTHR11207">
    <property type="entry name" value="RIBONUCLEASE III"/>
    <property type="match status" value="1"/>
</dbReference>
<keyword evidence="8" id="KW-0963">Cytoplasm</keyword>
<evidence type="ECO:0000256" key="7">
    <source>
        <dbReference type="ARBA" id="ARBA00022884"/>
    </source>
</evidence>
<dbReference type="Pfam" id="PF00035">
    <property type="entry name" value="dsrm"/>
    <property type="match status" value="1"/>
</dbReference>
<keyword evidence="8" id="KW-0460">Magnesium</keyword>
<accession>A0A0G3X9S4</accession>
<gene>
    <name evidence="8" type="primary">rnc</name>
    <name evidence="12" type="ORF">AM2010_1017</name>
</gene>
<evidence type="ECO:0000256" key="4">
    <source>
        <dbReference type="ARBA" id="ARBA00022722"/>
    </source>
</evidence>
<dbReference type="InterPro" id="IPR011907">
    <property type="entry name" value="RNase_III"/>
</dbReference>
<reference evidence="12 13" key="1">
    <citation type="submission" date="2015-06" db="EMBL/GenBank/DDBJ databases">
        <authorList>
            <person name="Kim K.M."/>
        </authorList>
    </citation>
    <scope>NUCLEOTIDE SEQUENCE [LARGE SCALE GENOMIC DNA]</scope>
    <source>
        <strain evidence="12 13">KCTC 22370</strain>
    </source>
</reference>
<dbReference type="GO" id="GO:0004525">
    <property type="term" value="F:ribonuclease III activity"/>
    <property type="evidence" value="ECO:0007669"/>
    <property type="project" value="UniProtKB-UniRule"/>
</dbReference>
<dbReference type="Gene3D" id="1.10.1520.10">
    <property type="entry name" value="Ribonuclease III domain"/>
    <property type="match status" value="1"/>
</dbReference>
<dbReference type="SMART" id="SM00535">
    <property type="entry name" value="RIBOc"/>
    <property type="match status" value="1"/>
</dbReference>
<dbReference type="AlphaFoldDB" id="A0A0G3X9S4"/>
<dbReference type="GO" id="GO:0006364">
    <property type="term" value="P:rRNA processing"/>
    <property type="evidence" value="ECO:0007669"/>
    <property type="project" value="UniProtKB-UniRule"/>
</dbReference>
<protein>
    <recommendedName>
        <fullName evidence="8">Ribonuclease 3</fullName>
        <ecNumber evidence="8">3.1.26.3</ecNumber>
    </recommendedName>
    <alternativeName>
        <fullName evidence="8">Ribonuclease III</fullName>
        <shortName evidence="8">RNase III</shortName>
    </alternativeName>
</protein>